<name>A0A5R9EGZ5_9LACT</name>
<gene>
    <name evidence="1" type="ORF">FEZ33_00505</name>
</gene>
<dbReference type="Proteomes" id="UP000306420">
    <property type="component" value="Unassembled WGS sequence"/>
</dbReference>
<evidence type="ECO:0000313" key="1">
    <source>
        <dbReference type="EMBL" id="TLQ49502.1"/>
    </source>
</evidence>
<organism evidence="1 2">
    <name type="scientific">Ruoffia tabacinasalis</name>
    <dbReference type="NCBI Taxonomy" id="87458"/>
    <lineage>
        <taxon>Bacteria</taxon>
        <taxon>Bacillati</taxon>
        <taxon>Bacillota</taxon>
        <taxon>Bacilli</taxon>
        <taxon>Lactobacillales</taxon>
        <taxon>Aerococcaceae</taxon>
        <taxon>Ruoffia</taxon>
    </lineage>
</organism>
<comment type="caution">
    <text evidence="1">The sequence shown here is derived from an EMBL/GenBank/DDBJ whole genome shotgun (WGS) entry which is preliminary data.</text>
</comment>
<dbReference type="AlphaFoldDB" id="A0A5R9EGZ5"/>
<dbReference type="RefSeq" id="WP_138403424.1">
    <property type="nucleotide sequence ID" value="NZ_VBSP01000001.1"/>
</dbReference>
<reference evidence="1 2" key="1">
    <citation type="submission" date="2019-05" db="EMBL/GenBank/DDBJ databases">
        <title>The metagenome of a microbial culture collection derived from dairy environment covers the genomic content of the human microbiome.</title>
        <authorList>
            <person name="Roder T."/>
            <person name="Wuthrich D."/>
            <person name="Sattari Z."/>
            <person name="Von Ah U."/>
            <person name="Bar C."/>
            <person name="Ronchi F."/>
            <person name="Macpherson A.J."/>
            <person name="Ganal-Vonarburg S.C."/>
            <person name="Bruggmann R."/>
            <person name="Vergeres G."/>
        </authorList>
    </citation>
    <scope>NUCLEOTIDE SEQUENCE [LARGE SCALE GENOMIC DNA]</scope>
    <source>
        <strain evidence="1 2">FAM 24227</strain>
    </source>
</reference>
<dbReference type="EMBL" id="VBSP01000001">
    <property type="protein sequence ID" value="TLQ49502.1"/>
    <property type="molecule type" value="Genomic_DNA"/>
</dbReference>
<protein>
    <submittedName>
        <fullName evidence="1">Uncharacterized protein</fullName>
    </submittedName>
</protein>
<proteinExistence type="predicted"/>
<accession>A0A5R9EGZ5</accession>
<sequence length="156" mass="18381">MKTRKHLLLSDNTWEILDDIQLKIGSKSYREVIEYLVENYKEVSTVNNISNVVGNYVASQVKQQFEEYETTMNDRFNILRLRTGYASKHTQIILDMMNNYILKHDLDNGVDDVPALISNAPTNVYNQSLKKYDEQMKHFQMNAQNKKQKEEEKLNE</sequence>
<evidence type="ECO:0000313" key="2">
    <source>
        <dbReference type="Proteomes" id="UP000306420"/>
    </source>
</evidence>